<dbReference type="SUPFAM" id="SSF69635">
    <property type="entry name" value="Type III secretory system chaperone-like"/>
    <property type="match status" value="1"/>
</dbReference>
<dbReference type="STRING" id="1166073.SAMN05192530_1234"/>
<dbReference type="CDD" id="cd16364">
    <property type="entry name" value="T3SC_I-like"/>
    <property type="match status" value="1"/>
</dbReference>
<accession>A0A1H0NJQ2</accession>
<dbReference type="Gene3D" id="3.30.1460.10">
    <property type="match status" value="1"/>
</dbReference>
<organism evidence="1 2">
    <name type="scientific">Aureimonas jatrophae</name>
    <dbReference type="NCBI Taxonomy" id="1166073"/>
    <lineage>
        <taxon>Bacteria</taxon>
        <taxon>Pseudomonadati</taxon>
        <taxon>Pseudomonadota</taxon>
        <taxon>Alphaproteobacteria</taxon>
        <taxon>Hyphomicrobiales</taxon>
        <taxon>Aurantimonadaceae</taxon>
        <taxon>Aureimonas</taxon>
    </lineage>
</organism>
<gene>
    <name evidence="1" type="ORF">SAMN05192530_1234</name>
</gene>
<dbReference type="Proteomes" id="UP000198793">
    <property type="component" value="Unassembled WGS sequence"/>
</dbReference>
<sequence>MTISQFQTFVRTIGETTGVSPLEADEEGYLALRFDEVDLHLQYEDEAGEVVLFTRLGAVEGDRTEDIAVMLLGANLFWQGTKGATFSIEPATGHVFLADRRALEHLRTEDAVRWIERFHEVATHWGTQIADANRGGPTGLAHEAEIDAPDEARDTAYAQSFIRA</sequence>
<dbReference type="RefSeq" id="WP_090677299.1">
    <property type="nucleotide sequence ID" value="NZ_FNIT01000023.1"/>
</dbReference>
<dbReference type="EMBL" id="FNIT01000023">
    <property type="protein sequence ID" value="SDO92758.1"/>
    <property type="molecule type" value="Genomic_DNA"/>
</dbReference>
<name>A0A1H0NJQ2_9HYPH</name>
<dbReference type="OrthoDB" id="8656820at2"/>
<proteinExistence type="predicted"/>
<dbReference type="AlphaFoldDB" id="A0A1H0NJQ2"/>
<dbReference type="Pfam" id="PF05932">
    <property type="entry name" value="CesT"/>
    <property type="match status" value="1"/>
</dbReference>
<dbReference type="InterPro" id="IPR010261">
    <property type="entry name" value="Tir_chaperone"/>
</dbReference>
<keyword evidence="2" id="KW-1185">Reference proteome</keyword>
<reference evidence="1 2" key="1">
    <citation type="submission" date="2016-10" db="EMBL/GenBank/DDBJ databases">
        <authorList>
            <person name="de Groot N.N."/>
        </authorList>
    </citation>
    <scope>NUCLEOTIDE SEQUENCE [LARGE SCALE GENOMIC DNA]</scope>
    <source>
        <strain evidence="2">L7-484,KACC 16230,DSM 25025</strain>
    </source>
</reference>
<dbReference type="GO" id="GO:0030254">
    <property type="term" value="P:protein secretion by the type III secretion system"/>
    <property type="evidence" value="ECO:0007669"/>
    <property type="project" value="InterPro"/>
</dbReference>
<protein>
    <submittedName>
        <fullName evidence="1">Tir chaperone protein (CesT) family protein</fullName>
    </submittedName>
</protein>
<evidence type="ECO:0000313" key="2">
    <source>
        <dbReference type="Proteomes" id="UP000198793"/>
    </source>
</evidence>
<evidence type="ECO:0000313" key="1">
    <source>
        <dbReference type="EMBL" id="SDO92758.1"/>
    </source>
</evidence>